<protein>
    <submittedName>
        <fullName evidence="5">Uncharacterized protein</fullName>
    </submittedName>
</protein>
<dbReference type="GO" id="GO:0004525">
    <property type="term" value="F:ribonuclease III activity"/>
    <property type="evidence" value="ECO:0007669"/>
    <property type="project" value="InterPro"/>
</dbReference>
<dbReference type="PANTHER" id="PTHR11207:SF0">
    <property type="entry name" value="RIBONUCLEASE 3"/>
    <property type="match status" value="1"/>
</dbReference>
<feature type="domain" description="RNase III" evidence="3">
    <location>
        <begin position="63"/>
        <end position="172"/>
    </location>
</feature>
<dbReference type="SUPFAM" id="SSF69065">
    <property type="entry name" value="RNase III domain-like"/>
    <property type="match status" value="1"/>
</dbReference>
<accession>A0A0X3BMI5</accession>
<evidence type="ECO:0000256" key="2">
    <source>
        <dbReference type="SAM" id="MobiDB-lite"/>
    </source>
</evidence>
<feature type="domain" description="4Fe-4S ferredoxin-type" evidence="4">
    <location>
        <begin position="620"/>
        <end position="648"/>
    </location>
</feature>
<dbReference type="EMBL" id="LT158599">
    <property type="protein sequence ID" value="CVK33181.1"/>
    <property type="molecule type" value="Genomic_DNA"/>
</dbReference>
<evidence type="ECO:0000313" key="6">
    <source>
        <dbReference type="Proteomes" id="UP000069850"/>
    </source>
</evidence>
<dbReference type="KEGG" id="mema:MMAB1_1968"/>
<dbReference type="AlphaFoldDB" id="A0A0X3BMI5"/>
<dbReference type="CDD" id="cd00593">
    <property type="entry name" value="RIBOc"/>
    <property type="match status" value="1"/>
</dbReference>
<dbReference type="PROSITE" id="PS00198">
    <property type="entry name" value="4FE4S_FER_1"/>
    <property type="match status" value="1"/>
</dbReference>
<dbReference type="PANTHER" id="PTHR11207">
    <property type="entry name" value="RIBONUCLEASE III"/>
    <property type="match status" value="1"/>
</dbReference>
<feature type="region of interest" description="Disordered" evidence="2">
    <location>
        <begin position="239"/>
        <end position="287"/>
    </location>
</feature>
<dbReference type="GO" id="GO:0003725">
    <property type="term" value="F:double-stranded RNA binding"/>
    <property type="evidence" value="ECO:0007669"/>
    <property type="project" value="TreeGrafter"/>
</dbReference>
<proteinExistence type="predicted"/>
<dbReference type="InterPro" id="IPR036389">
    <property type="entry name" value="RNase_III_sf"/>
</dbReference>
<dbReference type="Gene3D" id="3.30.160.20">
    <property type="match status" value="1"/>
</dbReference>
<evidence type="ECO:0000259" key="3">
    <source>
        <dbReference type="PROSITE" id="PS50142"/>
    </source>
</evidence>
<evidence type="ECO:0000259" key="4">
    <source>
        <dbReference type="PROSITE" id="PS51379"/>
    </source>
</evidence>
<dbReference type="GO" id="GO:0006396">
    <property type="term" value="P:RNA processing"/>
    <property type="evidence" value="ECO:0007669"/>
    <property type="project" value="InterPro"/>
</dbReference>
<sequence>MSLHQATMRLSTIRERLRIGGLFGQKLPRHPEPAGRDRGAELCALLAAPPFGITDLSDAALPLYDRALTHRSYANGGEYPAAAVEDNERLEFLGNYVLDFIIADHLYDAYDLPPGEMNRRLQVTRNTKLANIVLEQGLGIDSAIRRKGLALTDSIIADAFEALIGAIFLDRGLDVAREVVLAIFEDEIAECDTRRNYRGRLQEYVAQQDLGNLAYDYRQTGPGNCPVWAARVTVGGVPLGKGEARTKQGGGDARGKRGARPPRGGVRCNRSGGTRPSPSSGAGGYGRDEVDAAVSRAIDLIGGMGRFVAPKELVLLKPNLLQGQEPERCVTTHPAVVAAVARLLVGHGCQVVIGDSPGAGIVYNETNLRRAYARAGYTAVAEETSVVLNYDTGYQTVSYPEGAVMKQFSIITPAVAADAIVVVSKAKTHMWTRMTGAAKNLFGLIPGLEKPVFHFRFQDEYAFGRMLVDLNECMKPRLQVMDAVMAMEGDGPQAGSPRKVGVILAGSDPAAVDTVLAQLIGMDPLEIGTIRSAAARGLIDPAAVRTVGDDPADLAVPDFKKPSTYTGGGAGPWRRVVLAVTQRFGKTYAPRPGVVGEACIGCGKCERICPVHAVTVTESRATIDLSRCIRCYCCHEICTEHAIALSRGLTGRLLARLLG</sequence>
<dbReference type="Gene3D" id="1.10.1520.10">
    <property type="entry name" value="Ribonuclease III domain"/>
    <property type="match status" value="1"/>
</dbReference>
<name>A0A0X3BMI5_9EURY</name>
<dbReference type="GO" id="GO:0010468">
    <property type="term" value="P:regulation of gene expression"/>
    <property type="evidence" value="ECO:0007669"/>
    <property type="project" value="TreeGrafter"/>
</dbReference>
<dbReference type="PROSITE" id="PS51379">
    <property type="entry name" value="4FE4S_FER_2"/>
    <property type="match status" value="2"/>
</dbReference>
<dbReference type="InterPro" id="IPR007160">
    <property type="entry name" value="DUF362"/>
</dbReference>
<gene>
    <name evidence="5" type="ORF">MMAB1_1968</name>
</gene>
<dbReference type="Pfam" id="PF00037">
    <property type="entry name" value="Fer4"/>
    <property type="match status" value="1"/>
</dbReference>
<dbReference type="InterPro" id="IPR017900">
    <property type="entry name" value="4Fe4S_Fe_S_CS"/>
</dbReference>
<dbReference type="Proteomes" id="UP000069850">
    <property type="component" value="Chromosome 1"/>
</dbReference>
<organism evidence="5 6">
    <name type="scientific">Methanoculleus bourgensis</name>
    <dbReference type="NCBI Taxonomy" id="83986"/>
    <lineage>
        <taxon>Archaea</taxon>
        <taxon>Methanobacteriati</taxon>
        <taxon>Methanobacteriota</taxon>
        <taxon>Stenosarchaea group</taxon>
        <taxon>Methanomicrobia</taxon>
        <taxon>Methanomicrobiales</taxon>
        <taxon>Methanomicrobiaceae</taxon>
        <taxon>Methanoculleus</taxon>
    </lineage>
</organism>
<dbReference type="InterPro" id="IPR017896">
    <property type="entry name" value="4Fe4S_Fe-S-bd"/>
</dbReference>
<evidence type="ECO:0000256" key="1">
    <source>
        <dbReference type="ARBA" id="ARBA00022884"/>
    </source>
</evidence>
<evidence type="ECO:0000313" key="5">
    <source>
        <dbReference type="EMBL" id="CVK33181.1"/>
    </source>
</evidence>
<dbReference type="SUPFAM" id="SSF54768">
    <property type="entry name" value="dsRNA-binding domain-like"/>
    <property type="match status" value="1"/>
</dbReference>
<dbReference type="PROSITE" id="PS50142">
    <property type="entry name" value="RNASE_3_2"/>
    <property type="match status" value="1"/>
</dbReference>
<dbReference type="Pfam" id="PF04015">
    <property type="entry name" value="DUF362"/>
    <property type="match status" value="1"/>
</dbReference>
<dbReference type="Pfam" id="PF14622">
    <property type="entry name" value="Ribonucleas_3_3"/>
    <property type="match status" value="1"/>
</dbReference>
<dbReference type="SUPFAM" id="SSF54862">
    <property type="entry name" value="4Fe-4S ferredoxins"/>
    <property type="match status" value="1"/>
</dbReference>
<dbReference type="SMART" id="SM00535">
    <property type="entry name" value="RIBOc"/>
    <property type="match status" value="1"/>
</dbReference>
<dbReference type="Gene3D" id="3.30.70.20">
    <property type="match status" value="1"/>
</dbReference>
<feature type="compositionally biased region" description="Low complexity" evidence="2">
    <location>
        <begin position="261"/>
        <end position="280"/>
    </location>
</feature>
<feature type="domain" description="4Fe-4S ferredoxin-type" evidence="4">
    <location>
        <begin position="590"/>
        <end position="619"/>
    </location>
</feature>
<dbReference type="GO" id="GO:0016491">
    <property type="term" value="F:oxidoreductase activity"/>
    <property type="evidence" value="ECO:0007669"/>
    <property type="project" value="UniProtKB-ARBA"/>
</dbReference>
<reference evidence="5 6" key="1">
    <citation type="submission" date="2016-01" db="EMBL/GenBank/DDBJ databases">
        <authorList>
            <person name="Manzoor S."/>
        </authorList>
    </citation>
    <scope>NUCLEOTIDE SEQUENCE [LARGE SCALE GENOMIC DNA]</scope>
    <source>
        <strain evidence="5">Methanoculleus sp MAB1</strain>
    </source>
</reference>
<keyword evidence="1" id="KW-0694">RNA-binding</keyword>
<dbReference type="InterPro" id="IPR000999">
    <property type="entry name" value="RNase_III_dom"/>
</dbReference>